<name>A0ABQ7U9J5_SOLTU</name>
<dbReference type="EMBL" id="JAIVGD010000023">
    <property type="protein sequence ID" value="KAH0742909.1"/>
    <property type="molecule type" value="Genomic_DNA"/>
</dbReference>
<comment type="caution">
    <text evidence="2">The sequence shown here is derived from an EMBL/GenBank/DDBJ whole genome shotgun (WGS) entry which is preliminary data.</text>
</comment>
<dbReference type="Proteomes" id="UP000826656">
    <property type="component" value="Unassembled WGS sequence"/>
</dbReference>
<evidence type="ECO:0000313" key="3">
    <source>
        <dbReference type="Proteomes" id="UP000826656"/>
    </source>
</evidence>
<proteinExistence type="predicted"/>
<gene>
    <name evidence="2" type="ORF">KY290_030902</name>
</gene>
<accession>A0ABQ7U9J5</accession>
<protein>
    <recommendedName>
        <fullName evidence="1">Retrovirus-related Pol polyprotein from transposon TNT 1-94-like beta-barrel domain-containing protein</fullName>
    </recommendedName>
</protein>
<evidence type="ECO:0000313" key="2">
    <source>
        <dbReference type="EMBL" id="KAH0742909.1"/>
    </source>
</evidence>
<dbReference type="InterPro" id="IPR054722">
    <property type="entry name" value="PolX-like_BBD"/>
</dbReference>
<feature type="domain" description="Retrovirus-related Pol polyprotein from transposon TNT 1-94-like beta-barrel" evidence="1">
    <location>
        <begin position="49"/>
        <end position="123"/>
    </location>
</feature>
<dbReference type="Pfam" id="PF22936">
    <property type="entry name" value="Pol_BBD"/>
    <property type="match status" value="1"/>
</dbReference>
<sequence>MLAKYVEGITTLQSSFYKWDYSYQVVEDLPQALATVSFQDTQAEDNAMYVDFGATNNLTNNKGNLSDLKTYNGTDKISVGNGSRLNITHAGNTTRSSLKVNEILVVHDINKKLLSVSKLGKDNCCTLEFDESDLVVKDKKSWKQLVKGTKKRGLYVPEDNNIYALTTIWTGERQIAFGMLD</sequence>
<evidence type="ECO:0000259" key="1">
    <source>
        <dbReference type="Pfam" id="PF22936"/>
    </source>
</evidence>
<reference evidence="2 3" key="1">
    <citation type="journal article" date="2021" name="bioRxiv">
        <title>Chromosome-scale and haplotype-resolved genome assembly of a tetraploid potato cultivar.</title>
        <authorList>
            <person name="Sun H."/>
            <person name="Jiao W.-B."/>
            <person name="Krause K."/>
            <person name="Campoy J.A."/>
            <person name="Goel M."/>
            <person name="Folz-Donahue K."/>
            <person name="Kukat C."/>
            <person name="Huettel B."/>
            <person name="Schneeberger K."/>
        </authorList>
    </citation>
    <scope>NUCLEOTIDE SEQUENCE [LARGE SCALE GENOMIC DNA]</scope>
    <source>
        <strain evidence="2">SolTubOtavaFocal</strain>
        <tissue evidence="2">Leaves</tissue>
    </source>
</reference>
<organism evidence="2 3">
    <name type="scientific">Solanum tuberosum</name>
    <name type="common">Potato</name>
    <dbReference type="NCBI Taxonomy" id="4113"/>
    <lineage>
        <taxon>Eukaryota</taxon>
        <taxon>Viridiplantae</taxon>
        <taxon>Streptophyta</taxon>
        <taxon>Embryophyta</taxon>
        <taxon>Tracheophyta</taxon>
        <taxon>Spermatophyta</taxon>
        <taxon>Magnoliopsida</taxon>
        <taxon>eudicotyledons</taxon>
        <taxon>Gunneridae</taxon>
        <taxon>Pentapetalae</taxon>
        <taxon>asterids</taxon>
        <taxon>lamiids</taxon>
        <taxon>Solanales</taxon>
        <taxon>Solanaceae</taxon>
        <taxon>Solanoideae</taxon>
        <taxon>Solaneae</taxon>
        <taxon>Solanum</taxon>
    </lineage>
</organism>
<keyword evidence="3" id="KW-1185">Reference proteome</keyword>